<organism evidence="2 3">
    <name type="scientific">Circinella minor</name>
    <dbReference type="NCBI Taxonomy" id="1195481"/>
    <lineage>
        <taxon>Eukaryota</taxon>
        <taxon>Fungi</taxon>
        <taxon>Fungi incertae sedis</taxon>
        <taxon>Mucoromycota</taxon>
        <taxon>Mucoromycotina</taxon>
        <taxon>Mucoromycetes</taxon>
        <taxon>Mucorales</taxon>
        <taxon>Lichtheimiaceae</taxon>
        <taxon>Circinella</taxon>
    </lineage>
</organism>
<protein>
    <submittedName>
        <fullName evidence="2">Uncharacterized protein</fullName>
    </submittedName>
</protein>
<feature type="compositionally biased region" description="Low complexity" evidence="1">
    <location>
        <begin position="262"/>
        <end position="273"/>
    </location>
</feature>
<reference evidence="2 3" key="1">
    <citation type="submission" date="2020-12" db="EMBL/GenBank/DDBJ databases">
        <title>Metabolic potential, ecology and presence of endohyphal bacteria is reflected in genomic diversity of Mucoromycotina.</title>
        <authorList>
            <person name="Muszewska A."/>
            <person name="Okrasinska A."/>
            <person name="Steczkiewicz K."/>
            <person name="Drgas O."/>
            <person name="Orlowska M."/>
            <person name="Perlinska-Lenart U."/>
            <person name="Aleksandrzak-Piekarczyk T."/>
            <person name="Szatraj K."/>
            <person name="Zielenkiewicz U."/>
            <person name="Pilsyk S."/>
            <person name="Malc E."/>
            <person name="Mieczkowski P."/>
            <person name="Kruszewska J.S."/>
            <person name="Biernat P."/>
            <person name="Pawlowska J."/>
        </authorList>
    </citation>
    <scope>NUCLEOTIDE SEQUENCE [LARGE SCALE GENOMIC DNA]</scope>
    <source>
        <strain evidence="2 3">CBS 142.35</strain>
    </source>
</reference>
<dbReference type="OrthoDB" id="2286190at2759"/>
<sequence>MPSLSSSISSCSTFSSSGMTPDHFRHRHSQSDDHQVMIHERYVHNNKTQLERSRSTGSNYYYYPRIRQNNNNHITLPLSKSRSCPCSPASSSSSSSFSYPKSYYYYYNNNKEKKQRHQQKQQHDQKQPKDNNKSRRVSFNQQVIVIEPTLLPSTETSPPLLSALIDEGDTKKNDHCLIKRTEEITNEYAGDEEEQNAKKNKWLWDESQLAVELADDIIYEQNNSKTVAWYKRIIHNDQHYRKKKLSLPRFNNMRRHRSCKSNTTTTTTTNQKQQQKKKNNNKWWSRRTPAELDVPVTPLKPTTGDFYNNKNNNNRHHPHAILVSATTHTQYNVSSCNNSITEDKQSKQQKLNKKPCIQKFTRPFKKLMMGFVI</sequence>
<gene>
    <name evidence="2" type="ORF">INT45_002029</name>
</gene>
<accession>A0A8H7SGH6</accession>
<feature type="region of interest" description="Disordered" evidence="1">
    <location>
        <begin position="254"/>
        <end position="289"/>
    </location>
</feature>
<evidence type="ECO:0000256" key="1">
    <source>
        <dbReference type="SAM" id="MobiDB-lite"/>
    </source>
</evidence>
<name>A0A8H7SGH6_9FUNG</name>
<dbReference type="Proteomes" id="UP000646827">
    <property type="component" value="Unassembled WGS sequence"/>
</dbReference>
<evidence type="ECO:0000313" key="3">
    <source>
        <dbReference type="Proteomes" id="UP000646827"/>
    </source>
</evidence>
<comment type="caution">
    <text evidence="2">The sequence shown here is derived from an EMBL/GenBank/DDBJ whole genome shotgun (WGS) entry which is preliminary data.</text>
</comment>
<dbReference type="EMBL" id="JAEPRB010000004">
    <property type="protein sequence ID" value="KAG2227791.1"/>
    <property type="molecule type" value="Genomic_DNA"/>
</dbReference>
<evidence type="ECO:0000313" key="2">
    <source>
        <dbReference type="EMBL" id="KAG2227791.1"/>
    </source>
</evidence>
<dbReference type="AlphaFoldDB" id="A0A8H7SGH6"/>
<keyword evidence="3" id="KW-1185">Reference proteome</keyword>
<feature type="compositionally biased region" description="Basic and acidic residues" evidence="1">
    <location>
        <begin position="121"/>
        <end position="133"/>
    </location>
</feature>
<feature type="region of interest" description="Disordered" evidence="1">
    <location>
        <begin position="112"/>
        <end position="139"/>
    </location>
</feature>
<proteinExistence type="predicted"/>